<accession>L0K3Y7</accession>
<dbReference type="RefSeq" id="WP_015322699.1">
    <property type="nucleotide sequence ID" value="NC_019974.1"/>
</dbReference>
<dbReference type="STRING" id="694430.Natoc_3540"/>
<dbReference type="OrthoDB" id="82282at2157"/>
<dbReference type="InterPro" id="IPR014495">
    <property type="entry name" value="UCP018671"/>
</dbReference>
<evidence type="ECO:0000259" key="2">
    <source>
        <dbReference type="Pfam" id="PF07760"/>
    </source>
</evidence>
<evidence type="ECO:0000313" key="3">
    <source>
        <dbReference type="EMBL" id="AGB39265.1"/>
    </source>
</evidence>
<proteinExistence type="predicted"/>
<feature type="transmembrane region" description="Helical" evidence="1">
    <location>
        <begin position="43"/>
        <end position="63"/>
    </location>
</feature>
<reference evidence="3 4" key="1">
    <citation type="submission" date="2012-11" db="EMBL/GenBank/DDBJ databases">
        <title>FINISHED of Natronococcus occultus SP4, DSM 3396.</title>
        <authorList>
            <consortium name="DOE Joint Genome Institute"/>
            <person name="Eisen J."/>
            <person name="Huntemann M."/>
            <person name="Wei C.-L."/>
            <person name="Han J."/>
            <person name="Detter J.C."/>
            <person name="Han C."/>
            <person name="Tapia R."/>
            <person name="Chen A."/>
            <person name="Kyrpides N."/>
            <person name="Mavromatis K."/>
            <person name="Markowitz V."/>
            <person name="Szeto E."/>
            <person name="Ivanova N."/>
            <person name="Mikhailova N."/>
            <person name="Ovchinnikova G."/>
            <person name="Pagani I."/>
            <person name="Pati A."/>
            <person name="Goodwin L."/>
            <person name="Nordberg H.P."/>
            <person name="Cantor M.N."/>
            <person name="Hua S.X."/>
            <person name="Woyke T."/>
            <person name="Eisen J."/>
            <person name="Klenk H.-P."/>
            <person name="Klenk H.-P."/>
        </authorList>
    </citation>
    <scope>NUCLEOTIDE SEQUENCE [LARGE SCALE GENOMIC DNA]</scope>
    <source>
        <strain evidence="3 4">SP4</strain>
    </source>
</reference>
<dbReference type="EMBL" id="CP003929">
    <property type="protein sequence ID" value="AGB39265.1"/>
    <property type="molecule type" value="Genomic_DNA"/>
</dbReference>
<dbReference type="Pfam" id="PF07760">
    <property type="entry name" value="DUF1616"/>
    <property type="match status" value="1"/>
</dbReference>
<sequence length="317" mass="33187">MGSNGESEPGWRLPADLAAALALTALVNVAAFAPVVRETPVRIPLGLAVLLFVPGYVVVAALFPGRRDVDAIDRLSLSVVASAVVVPAVGLVLNATPWGIRLGPMLVGVSLVIVVGCVLGTRRRLAVRPDERFRVPYREWTRQKVAVVRPNGGTDLALTLSLAVAVIVAVGAAGFAVADHHGYGPENGEDDAAAISLLDSDGDLLAESEATLEPGSAGSVFVGVDNYGGEPRSYIVLALERELADDGTVTDERELERFDVTVDDGERGTVEHELEPTAGGDVQFVWLLYPDAVPEEPSTDSADAYASLMVSGEEAPG</sequence>
<organism evidence="3 4">
    <name type="scientific">Natronococcus occultus SP4</name>
    <dbReference type="NCBI Taxonomy" id="694430"/>
    <lineage>
        <taxon>Archaea</taxon>
        <taxon>Methanobacteriati</taxon>
        <taxon>Methanobacteriota</taxon>
        <taxon>Stenosarchaea group</taxon>
        <taxon>Halobacteria</taxon>
        <taxon>Halobacteriales</taxon>
        <taxon>Natrialbaceae</taxon>
        <taxon>Natronococcus</taxon>
    </lineage>
</organism>
<keyword evidence="1" id="KW-0812">Transmembrane</keyword>
<dbReference type="GeneID" id="14402226"/>
<name>L0K3Y7_9EURY</name>
<dbReference type="PIRSF" id="PIRSF018671">
    <property type="entry name" value="UCP018671"/>
    <property type="match status" value="1"/>
</dbReference>
<keyword evidence="1" id="KW-1133">Transmembrane helix</keyword>
<evidence type="ECO:0000313" key="4">
    <source>
        <dbReference type="Proteomes" id="UP000010878"/>
    </source>
</evidence>
<feature type="domain" description="DUF1616" evidence="2">
    <location>
        <begin position="21"/>
        <end position="310"/>
    </location>
</feature>
<evidence type="ECO:0000256" key="1">
    <source>
        <dbReference type="SAM" id="Phobius"/>
    </source>
</evidence>
<feature type="transmembrane region" description="Helical" evidence="1">
    <location>
        <begin position="17"/>
        <end position="36"/>
    </location>
</feature>
<dbReference type="KEGG" id="nou:Natoc_3540"/>
<protein>
    <submittedName>
        <fullName evidence="3">Putative membrane protein</fullName>
    </submittedName>
</protein>
<dbReference type="HOGENOM" id="CLU_047794_1_0_2"/>
<dbReference type="InterPro" id="IPR011674">
    <property type="entry name" value="DUF1616"/>
</dbReference>
<dbReference type="eggNOG" id="arCOG02884">
    <property type="taxonomic scope" value="Archaea"/>
</dbReference>
<dbReference type="Proteomes" id="UP000010878">
    <property type="component" value="Chromosome"/>
</dbReference>
<keyword evidence="1" id="KW-0472">Membrane</keyword>
<feature type="transmembrane region" description="Helical" evidence="1">
    <location>
        <begin position="156"/>
        <end position="178"/>
    </location>
</feature>
<feature type="transmembrane region" description="Helical" evidence="1">
    <location>
        <begin position="75"/>
        <end position="95"/>
    </location>
</feature>
<keyword evidence="4" id="KW-1185">Reference proteome</keyword>
<dbReference type="AlphaFoldDB" id="L0K3Y7"/>
<gene>
    <name evidence="3" type="ORF">Natoc_3540</name>
</gene>
<feature type="transmembrane region" description="Helical" evidence="1">
    <location>
        <begin position="102"/>
        <end position="121"/>
    </location>
</feature>